<proteinExistence type="predicted"/>
<comment type="caution">
    <text evidence="2">The sequence shown here is derived from an EMBL/GenBank/DDBJ whole genome shotgun (WGS) entry which is preliminary data.</text>
</comment>
<dbReference type="AlphaFoldDB" id="A0AAV6URG7"/>
<feature type="transmembrane region" description="Helical" evidence="1">
    <location>
        <begin position="138"/>
        <end position="158"/>
    </location>
</feature>
<reference evidence="2 3" key="1">
    <citation type="journal article" date="2022" name="Nat. Ecol. Evol.">
        <title>A masculinizing supergene underlies an exaggerated male reproductive morph in a spider.</title>
        <authorList>
            <person name="Hendrickx F."/>
            <person name="De Corte Z."/>
            <person name="Sonet G."/>
            <person name="Van Belleghem S.M."/>
            <person name="Kostlbacher S."/>
            <person name="Vangestel C."/>
        </authorList>
    </citation>
    <scope>NUCLEOTIDE SEQUENCE [LARGE SCALE GENOMIC DNA]</scope>
    <source>
        <strain evidence="2">W744_W776</strain>
    </source>
</reference>
<keyword evidence="1" id="KW-0472">Membrane</keyword>
<protein>
    <recommendedName>
        <fullName evidence="4">Gustatory receptor</fullName>
    </recommendedName>
</protein>
<organism evidence="2 3">
    <name type="scientific">Oedothorax gibbosus</name>
    <dbReference type="NCBI Taxonomy" id="931172"/>
    <lineage>
        <taxon>Eukaryota</taxon>
        <taxon>Metazoa</taxon>
        <taxon>Ecdysozoa</taxon>
        <taxon>Arthropoda</taxon>
        <taxon>Chelicerata</taxon>
        <taxon>Arachnida</taxon>
        <taxon>Araneae</taxon>
        <taxon>Araneomorphae</taxon>
        <taxon>Entelegynae</taxon>
        <taxon>Araneoidea</taxon>
        <taxon>Linyphiidae</taxon>
        <taxon>Erigoninae</taxon>
        <taxon>Oedothorax</taxon>
    </lineage>
</organism>
<gene>
    <name evidence="2" type="ORF">JTE90_014766</name>
</gene>
<accession>A0AAV6URG7</accession>
<evidence type="ECO:0008006" key="4">
    <source>
        <dbReference type="Google" id="ProtNLM"/>
    </source>
</evidence>
<dbReference type="Proteomes" id="UP000827092">
    <property type="component" value="Unassembled WGS sequence"/>
</dbReference>
<sequence length="407" mass="46095">MVKYNEMTLVGEYQWCSSVSNGYGVLWLVLKIMGIDVFKRQHGNKSRNFVISYLLPNIFPFILISMLVVFVCGGIICVLSGDNFAMHASVTIIYLISMAIWFSANKNKNKLRSLVIQFHGINVTGGNKTRPLSFSINVSLSTIHIINILCVIGHIMFIPENTPELIDYVKLMIPKQMYIIRLLFRIGVIWISFVILSFLPVLASVLCGSIYFRCSQLLEDFHDELFTSVSEPSRAELVRLSQKHRLLCKLAHAVRRRLSSIAFMVLSSIMLSMFITLSYFINIITEKTPISAIWLGMILGYCIVGSFTVLVLILTASRVHLKYREINATLENILHRLTSQDPIEWKSVAVVKRRTRNLAPVLAPFPKLTRIYPGEGKSVTHLQHLSCVGIFERSISPFPAPRIREAG</sequence>
<name>A0AAV6URG7_9ARAC</name>
<feature type="transmembrane region" description="Helical" evidence="1">
    <location>
        <begin position="293"/>
        <end position="314"/>
    </location>
</feature>
<feature type="transmembrane region" description="Helical" evidence="1">
    <location>
        <begin position="261"/>
        <end position="281"/>
    </location>
</feature>
<dbReference type="EMBL" id="JAFNEN010000294">
    <property type="protein sequence ID" value="KAG8186694.1"/>
    <property type="molecule type" value="Genomic_DNA"/>
</dbReference>
<feature type="transmembrane region" description="Helical" evidence="1">
    <location>
        <begin position="84"/>
        <end position="104"/>
    </location>
</feature>
<feature type="transmembrane region" description="Helical" evidence="1">
    <location>
        <begin position="50"/>
        <end position="78"/>
    </location>
</feature>
<evidence type="ECO:0000313" key="3">
    <source>
        <dbReference type="Proteomes" id="UP000827092"/>
    </source>
</evidence>
<evidence type="ECO:0000313" key="2">
    <source>
        <dbReference type="EMBL" id="KAG8186694.1"/>
    </source>
</evidence>
<keyword evidence="1" id="KW-1133">Transmembrane helix</keyword>
<evidence type="ECO:0000256" key="1">
    <source>
        <dbReference type="SAM" id="Phobius"/>
    </source>
</evidence>
<feature type="transmembrane region" description="Helical" evidence="1">
    <location>
        <begin position="178"/>
        <end position="203"/>
    </location>
</feature>
<keyword evidence="1" id="KW-0812">Transmembrane</keyword>
<keyword evidence="3" id="KW-1185">Reference proteome</keyword>